<comment type="caution">
    <text evidence="6">The sequence shown here is derived from an EMBL/GenBank/DDBJ whole genome shotgun (WGS) entry which is preliminary data.</text>
</comment>
<reference evidence="6 7" key="1">
    <citation type="journal article" date="2019" name="BMC Genomics">
        <title>New insights from Opisthorchis felineus genome: update on genomics of the epidemiologically important liver flukes.</title>
        <authorList>
            <person name="Ershov N.I."/>
            <person name="Mordvinov V.A."/>
            <person name="Prokhortchouk E.B."/>
            <person name="Pakharukova M.Y."/>
            <person name="Gunbin K.V."/>
            <person name="Ustyantsev K."/>
            <person name="Genaev M.A."/>
            <person name="Blinov A.G."/>
            <person name="Mazur A."/>
            <person name="Boulygina E."/>
            <person name="Tsygankova S."/>
            <person name="Khrameeva E."/>
            <person name="Chekanov N."/>
            <person name="Fan G."/>
            <person name="Xiao A."/>
            <person name="Zhang H."/>
            <person name="Xu X."/>
            <person name="Yang H."/>
            <person name="Solovyev V."/>
            <person name="Lee S.M."/>
            <person name="Liu X."/>
            <person name="Afonnikov D.A."/>
            <person name="Skryabin K.G."/>
        </authorList>
    </citation>
    <scope>NUCLEOTIDE SEQUENCE [LARGE SCALE GENOMIC DNA]</scope>
    <source>
        <strain evidence="6">AK-0245</strain>
        <tissue evidence="6">Whole organism</tissue>
    </source>
</reference>
<dbReference type="InterPro" id="IPR051553">
    <property type="entry name" value="Ran_GTPase-activating"/>
</dbReference>
<feature type="domain" description="RCC1-like" evidence="5">
    <location>
        <begin position="2"/>
        <end position="402"/>
    </location>
</feature>
<dbReference type="OrthoDB" id="10256179at2759"/>
<feature type="repeat" description="RCC1" evidence="3">
    <location>
        <begin position="162"/>
        <end position="211"/>
    </location>
</feature>
<dbReference type="PROSITE" id="PS00626">
    <property type="entry name" value="RCC1_2"/>
    <property type="match status" value="2"/>
</dbReference>
<feature type="repeat" description="RCC1" evidence="3">
    <location>
        <begin position="1"/>
        <end position="62"/>
    </location>
</feature>
<dbReference type="PANTHER" id="PTHR45982">
    <property type="entry name" value="REGULATOR OF CHROMOSOME CONDENSATION"/>
    <property type="match status" value="1"/>
</dbReference>
<dbReference type="EMBL" id="SJOL01007403">
    <property type="protein sequence ID" value="TGZ62754.1"/>
    <property type="molecule type" value="Genomic_DNA"/>
</dbReference>
<proteinExistence type="predicted"/>
<dbReference type="PRINTS" id="PR00633">
    <property type="entry name" value="RCCNDNSATION"/>
</dbReference>
<dbReference type="InterPro" id="IPR058923">
    <property type="entry name" value="RCC1-like_dom"/>
</dbReference>
<dbReference type="InterPro" id="IPR009091">
    <property type="entry name" value="RCC1/BLIP-II"/>
</dbReference>
<dbReference type="InterPro" id="IPR000408">
    <property type="entry name" value="Reg_chr_condens"/>
</dbReference>
<feature type="repeat" description="RCC1" evidence="3">
    <location>
        <begin position="60"/>
        <end position="111"/>
    </location>
</feature>
<dbReference type="PANTHER" id="PTHR45982:SF1">
    <property type="entry name" value="REGULATOR OF CHROMOSOME CONDENSATION"/>
    <property type="match status" value="1"/>
</dbReference>
<evidence type="ECO:0000259" key="5">
    <source>
        <dbReference type="Pfam" id="PF25390"/>
    </source>
</evidence>
<evidence type="ECO:0000256" key="3">
    <source>
        <dbReference type="PROSITE-ProRule" id="PRU00235"/>
    </source>
</evidence>
<dbReference type="Proteomes" id="UP000308267">
    <property type="component" value="Unassembled WGS sequence"/>
</dbReference>
<gene>
    <name evidence="6" type="ORF">CRM22_007275</name>
</gene>
<evidence type="ECO:0000256" key="4">
    <source>
        <dbReference type="SAM" id="MobiDB-lite"/>
    </source>
</evidence>
<keyword evidence="2" id="KW-0677">Repeat</keyword>
<keyword evidence="1" id="KW-0344">Guanine-nucleotide releasing factor</keyword>
<keyword evidence="7" id="KW-1185">Reference proteome</keyword>
<dbReference type="Gene3D" id="2.130.10.30">
    <property type="entry name" value="Regulator of chromosome condensation 1/beta-lactamase-inhibitor protein II"/>
    <property type="match status" value="2"/>
</dbReference>
<dbReference type="Pfam" id="PF25390">
    <property type="entry name" value="WD40_RLD"/>
    <property type="match status" value="1"/>
</dbReference>
<name>A0A4V3SE14_OPIFE</name>
<protein>
    <recommendedName>
        <fullName evidence="5">RCC1-like domain-containing protein</fullName>
    </recommendedName>
</protein>
<organism evidence="6 7">
    <name type="scientific">Opisthorchis felineus</name>
    <dbReference type="NCBI Taxonomy" id="147828"/>
    <lineage>
        <taxon>Eukaryota</taxon>
        <taxon>Metazoa</taxon>
        <taxon>Spiralia</taxon>
        <taxon>Lophotrochozoa</taxon>
        <taxon>Platyhelminthes</taxon>
        <taxon>Trematoda</taxon>
        <taxon>Digenea</taxon>
        <taxon>Opisthorchiida</taxon>
        <taxon>Opisthorchiata</taxon>
        <taxon>Opisthorchiidae</taxon>
        <taxon>Opisthorchis</taxon>
    </lineage>
</organism>
<feature type="repeat" description="RCC1" evidence="3">
    <location>
        <begin position="112"/>
        <end position="161"/>
    </location>
</feature>
<evidence type="ECO:0000256" key="2">
    <source>
        <dbReference type="ARBA" id="ARBA00022737"/>
    </source>
</evidence>
<evidence type="ECO:0000313" key="6">
    <source>
        <dbReference type="EMBL" id="TGZ62754.1"/>
    </source>
</evidence>
<evidence type="ECO:0000313" key="7">
    <source>
        <dbReference type="Proteomes" id="UP000308267"/>
    </source>
</evidence>
<accession>A0A4V3SE14</accession>
<dbReference type="SUPFAM" id="SSF50985">
    <property type="entry name" value="RCC1/BLIP-II"/>
    <property type="match status" value="1"/>
</dbReference>
<dbReference type="STRING" id="147828.A0A4V3SE14"/>
<dbReference type="AlphaFoldDB" id="A0A4V3SE14"/>
<dbReference type="PROSITE" id="PS50012">
    <property type="entry name" value="RCC1_3"/>
    <property type="match status" value="6"/>
</dbReference>
<sequence length="405" mass="43230">MLFAWGANSSGQLGTGDAGDRSEPVPIHCDAVFFDTADRTTQPSTVLFLAGGGGHSVVSNGLHTFGCGSHIHGQIDHTSDLMFLHPIYLNTSHPIAAVACGWDFTLCLTNDGQLIGFGSNMHGQILGAPTPSHSVQPFRVTVPRVQMVSAGLRHALVVSADGEVLSWGANRRGQLGGTSISDVVRFTFNRLYGKPVCCSAGAQHSVVATDKGYVLVFGDLRYFHGPQAVDEPRAEGESRCLSFSRHLFGGRPVVQVASGWSHIVGRTDAGEVYTWGRADLGQLGRPTYPSVDSVGPRYDPTPGLVVFDDSENGRPVKIVDVAAGSEHSMALDENGRIWTWGWNEHGMCGILSVTDSDESGDHPLHGCLQRPTCVTFPSSNTYQSLRDPKAIAIGAGYGHSLAFVY</sequence>
<feature type="repeat" description="RCC1" evidence="3">
    <location>
        <begin position="335"/>
        <end position="405"/>
    </location>
</feature>
<feature type="region of interest" description="Disordered" evidence="4">
    <location>
        <begin position="1"/>
        <end position="22"/>
    </location>
</feature>
<evidence type="ECO:0000256" key="1">
    <source>
        <dbReference type="ARBA" id="ARBA00022658"/>
    </source>
</evidence>
<feature type="repeat" description="RCC1" evidence="3">
    <location>
        <begin position="270"/>
        <end position="334"/>
    </location>
</feature>